<evidence type="ECO:0000313" key="2">
    <source>
        <dbReference type="Proteomes" id="UP000717364"/>
    </source>
</evidence>
<dbReference type="EMBL" id="JADOES010000023">
    <property type="protein sequence ID" value="MBT9316253.1"/>
    <property type="molecule type" value="Genomic_DNA"/>
</dbReference>
<proteinExistence type="predicted"/>
<organism evidence="1 2">
    <name type="scientific">Leptothoe spongobia TAU-MAC 1115</name>
    <dbReference type="NCBI Taxonomy" id="1967444"/>
    <lineage>
        <taxon>Bacteria</taxon>
        <taxon>Bacillati</taxon>
        <taxon>Cyanobacteriota</taxon>
        <taxon>Cyanophyceae</taxon>
        <taxon>Nodosilineales</taxon>
        <taxon>Cymatolegaceae</taxon>
        <taxon>Leptothoe</taxon>
        <taxon>Leptothoe spongobia</taxon>
    </lineage>
</organism>
<name>A0A947DFT5_9CYAN</name>
<protein>
    <submittedName>
        <fullName evidence="1">Uncharacterized protein</fullName>
    </submittedName>
</protein>
<gene>
    <name evidence="1" type="ORF">IXB50_12555</name>
</gene>
<dbReference type="Proteomes" id="UP000717364">
    <property type="component" value="Unassembled WGS sequence"/>
</dbReference>
<keyword evidence="2" id="KW-1185">Reference proteome</keyword>
<reference evidence="1" key="1">
    <citation type="submission" date="2020-11" db="EMBL/GenBank/DDBJ databases">
        <authorList>
            <person name="Konstantinou D."/>
            <person name="Gkelis S."/>
            <person name="Popin R."/>
            <person name="Fewer D."/>
            <person name="Sivonen K."/>
        </authorList>
    </citation>
    <scope>NUCLEOTIDE SEQUENCE</scope>
    <source>
        <strain evidence="1">TAU-MAC 1115</strain>
    </source>
</reference>
<sequence length="72" mass="8380">MMPIELREKGYQALMASLGPINAIRFLQLADWGTGNYTAERHQWLGSASRESFWQDIQRIRARKNVQQQSET</sequence>
<reference evidence="1" key="2">
    <citation type="journal article" date="2021" name="Mar. Drugs">
        <title>Genome Reduction and Secondary Metabolism of the Marine Sponge-Associated Cyanobacterium Leptothoe.</title>
        <authorList>
            <person name="Konstantinou D."/>
            <person name="Popin R.V."/>
            <person name="Fewer D.P."/>
            <person name="Sivonen K."/>
            <person name="Gkelis S."/>
        </authorList>
    </citation>
    <scope>NUCLEOTIDE SEQUENCE</scope>
    <source>
        <strain evidence="1">TAU-MAC 1115</strain>
    </source>
</reference>
<comment type="caution">
    <text evidence="1">The sequence shown here is derived from an EMBL/GenBank/DDBJ whole genome shotgun (WGS) entry which is preliminary data.</text>
</comment>
<accession>A0A947DFT5</accession>
<dbReference type="AlphaFoldDB" id="A0A947DFT5"/>
<dbReference type="RefSeq" id="WP_215609321.1">
    <property type="nucleotide sequence ID" value="NZ_JADOES010000023.1"/>
</dbReference>
<evidence type="ECO:0000313" key="1">
    <source>
        <dbReference type="EMBL" id="MBT9316253.1"/>
    </source>
</evidence>